<dbReference type="Proteomes" id="UP000016183">
    <property type="component" value="Unassembled WGS sequence"/>
</dbReference>
<gene>
    <name evidence="1" type="ORF">HMPREF9733_00245</name>
</gene>
<organism evidence="1 2">
    <name type="scientific">Treponema denticola SP33</name>
    <dbReference type="NCBI Taxonomy" id="999437"/>
    <lineage>
        <taxon>Bacteria</taxon>
        <taxon>Pseudomonadati</taxon>
        <taxon>Spirochaetota</taxon>
        <taxon>Spirochaetia</taxon>
        <taxon>Spirochaetales</taxon>
        <taxon>Treponemataceae</taxon>
        <taxon>Treponema</taxon>
    </lineage>
</organism>
<dbReference type="EMBL" id="AGDZ01000007">
    <property type="protein sequence ID" value="EMB27326.1"/>
    <property type="molecule type" value="Genomic_DNA"/>
</dbReference>
<proteinExistence type="predicted"/>
<evidence type="ECO:0000313" key="1">
    <source>
        <dbReference type="EMBL" id="EMB27326.1"/>
    </source>
</evidence>
<evidence type="ECO:0000313" key="2">
    <source>
        <dbReference type="Proteomes" id="UP000016183"/>
    </source>
</evidence>
<dbReference type="HOGENOM" id="CLU_068216_3_0_12"/>
<reference evidence="1 2" key="1">
    <citation type="submission" date="2012-01" db="EMBL/GenBank/DDBJ databases">
        <title>The Genome Sequence of Treponema denticola SP33.</title>
        <authorList>
            <consortium name="The Broad Institute Genome Sequencing Platform"/>
            <person name="Earl A."/>
            <person name="Ward D."/>
            <person name="Feldgarden M."/>
            <person name="Gevers D."/>
            <person name="Blanton J.M."/>
            <person name="Fenno C.J."/>
            <person name="Baranova O.V."/>
            <person name="Mathney J."/>
            <person name="Dewhirst F.E."/>
            <person name="Izard J."/>
            <person name="Young S.K."/>
            <person name="Zeng Q."/>
            <person name="Gargeya S."/>
            <person name="Fitzgerald M."/>
            <person name="Haas B."/>
            <person name="Abouelleil A."/>
            <person name="Alvarado L."/>
            <person name="Arachchi H.M."/>
            <person name="Berlin A."/>
            <person name="Chapman S.B."/>
            <person name="Gearin G."/>
            <person name="Goldberg J."/>
            <person name="Griggs A."/>
            <person name="Gujja S."/>
            <person name="Hansen M."/>
            <person name="Heiman D."/>
            <person name="Howarth C."/>
            <person name="Larimer J."/>
            <person name="Lui A."/>
            <person name="MacDonald P.J.P."/>
            <person name="McCowen C."/>
            <person name="Montmayeur A."/>
            <person name="Murphy C."/>
            <person name="Neiman D."/>
            <person name="Pearson M."/>
            <person name="Priest M."/>
            <person name="Roberts A."/>
            <person name="Saif S."/>
            <person name="Shea T."/>
            <person name="Sisk P."/>
            <person name="Stolte C."/>
            <person name="Sykes S."/>
            <person name="Wortman J."/>
            <person name="Nusbaum C."/>
            <person name="Birren B."/>
        </authorList>
    </citation>
    <scope>NUCLEOTIDE SEQUENCE [LARGE SCALE GENOMIC DNA]</scope>
    <source>
        <strain evidence="1 2">SP33</strain>
    </source>
</reference>
<accession>M2AVD1</accession>
<sequence length="136" mass="15686">MSTANRKYSRRLLKIPTPEFYVFYNGEDPYPSNKTLKLSDAFIEKPIEANLELTVKIININRQNRHPVLQNCKTMQEYSIFVETVRKWKEIDTQTGFQKAVEECLSIDVHPCTSIEGKFVEQTCCCIEPPPSVAVI</sequence>
<dbReference type="AlphaFoldDB" id="M2AVD1"/>
<dbReference type="PATRIC" id="fig|999437.3.peg.244"/>
<name>M2AVD1_TREDN</name>
<comment type="caution">
    <text evidence="1">The sequence shown here is derived from an EMBL/GenBank/DDBJ whole genome shotgun (WGS) entry which is preliminary data.</text>
</comment>
<protein>
    <submittedName>
        <fullName evidence="1">Uncharacterized protein</fullName>
    </submittedName>
</protein>